<evidence type="ECO:0000313" key="2">
    <source>
        <dbReference type="EMBL" id="KZS89908.1"/>
    </source>
</evidence>
<evidence type="ECO:0000313" key="3">
    <source>
        <dbReference type="Proteomes" id="UP000076722"/>
    </source>
</evidence>
<dbReference type="EMBL" id="KV419424">
    <property type="protein sequence ID" value="KZS89908.1"/>
    <property type="molecule type" value="Genomic_DNA"/>
</dbReference>
<feature type="non-terminal residue" evidence="2">
    <location>
        <position position="82"/>
    </location>
</feature>
<dbReference type="Proteomes" id="UP000076722">
    <property type="component" value="Unassembled WGS sequence"/>
</dbReference>
<evidence type="ECO:0000259" key="1">
    <source>
        <dbReference type="Pfam" id="PF21530"/>
    </source>
</evidence>
<gene>
    <name evidence="2" type="ORF">SISNIDRAFT_398860</name>
</gene>
<organism evidence="2 3">
    <name type="scientific">Sistotremastrum niveocremeum HHB9708</name>
    <dbReference type="NCBI Taxonomy" id="1314777"/>
    <lineage>
        <taxon>Eukaryota</taxon>
        <taxon>Fungi</taxon>
        <taxon>Dikarya</taxon>
        <taxon>Basidiomycota</taxon>
        <taxon>Agaricomycotina</taxon>
        <taxon>Agaricomycetes</taxon>
        <taxon>Sistotremastrales</taxon>
        <taxon>Sistotremastraceae</taxon>
        <taxon>Sertulicium</taxon>
        <taxon>Sertulicium niveocremeum</taxon>
    </lineage>
</organism>
<name>A0A164QRU6_9AGAM</name>
<dbReference type="InterPro" id="IPR049163">
    <property type="entry name" value="Pif1-like_2B_dom"/>
</dbReference>
<feature type="domain" description="DNA helicase Pif1-like 2B" evidence="1">
    <location>
        <begin position="9"/>
        <end position="33"/>
    </location>
</feature>
<sequence>MGTLPMVDGMPVMLTQNLDVNNGAVNGARGTLVHVRYEIVNNERVATSCVVHIPSYTGPTLPGLEPGQVAVTSNTVDVLLTH</sequence>
<keyword evidence="3" id="KW-1185">Reference proteome</keyword>
<reference evidence="2 3" key="1">
    <citation type="journal article" date="2016" name="Mol. Biol. Evol.">
        <title>Comparative Genomics of Early-Diverging Mushroom-Forming Fungi Provides Insights into the Origins of Lignocellulose Decay Capabilities.</title>
        <authorList>
            <person name="Nagy L.G."/>
            <person name="Riley R."/>
            <person name="Tritt A."/>
            <person name="Adam C."/>
            <person name="Daum C."/>
            <person name="Floudas D."/>
            <person name="Sun H."/>
            <person name="Yadav J.S."/>
            <person name="Pangilinan J."/>
            <person name="Larsson K.H."/>
            <person name="Matsuura K."/>
            <person name="Barry K."/>
            <person name="Labutti K."/>
            <person name="Kuo R."/>
            <person name="Ohm R.A."/>
            <person name="Bhattacharya S.S."/>
            <person name="Shirouzu T."/>
            <person name="Yoshinaga Y."/>
            <person name="Martin F.M."/>
            <person name="Grigoriev I.V."/>
            <person name="Hibbett D.S."/>
        </authorList>
    </citation>
    <scope>NUCLEOTIDE SEQUENCE [LARGE SCALE GENOMIC DNA]</scope>
    <source>
        <strain evidence="2 3">HHB9708</strain>
    </source>
</reference>
<protein>
    <recommendedName>
        <fullName evidence="1">DNA helicase Pif1-like 2B domain-containing protein</fullName>
    </recommendedName>
</protein>
<dbReference type="Pfam" id="PF21530">
    <property type="entry name" value="Pif1_2B_dom"/>
    <property type="match status" value="1"/>
</dbReference>
<dbReference type="AlphaFoldDB" id="A0A164QRU6"/>
<dbReference type="OrthoDB" id="432234at2759"/>
<proteinExistence type="predicted"/>
<accession>A0A164QRU6</accession>